<dbReference type="PROSITE" id="PS50086">
    <property type="entry name" value="TBC_RABGAP"/>
    <property type="match status" value="1"/>
</dbReference>
<accession>A0A9Q3GJ54</accession>
<feature type="compositionally biased region" description="Polar residues" evidence="1">
    <location>
        <begin position="62"/>
        <end position="72"/>
    </location>
</feature>
<reference evidence="3" key="1">
    <citation type="submission" date="2021-03" db="EMBL/GenBank/DDBJ databases">
        <title>Draft genome sequence of rust myrtle Austropuccinia psidii MF-1, a brazilian biotype.</title>
        <authorList>
            <person name="Quecine M.C."/>
            <person name="Pachon D.M.R."/>
            <person name="Bonatelli M.L."/>
            <person name="Correr F.H."/>
            <person name="Franceschini L.M."/>
            <person name="Leite T.F."/>
            <person name="Margarido G.R.A."/>
            <person name="Almeida C.A."/>
            <person name="Ferrarezi J.A."/>
            <person name="Labate C.A."/>
        </authorList>
    </citation>
    <scope>NUCLEOTIDE SEQUENCE</scope>
    <source>
        <strain evidence="3">MF-1</strain>
    </source>
</reference>
<feature type="region of interest" description="Disordered" evidence="1">
    <location>
        <begin position="58"/>
        <end position="96"/>
    </location>
</feature>
<dbReference type="FunFam" id="1.10.472.80:FF:000001">
    <property type="entry name" value="TBC1 domain family member 22B"/>
    <property type="match status" value="1"/>
</dbReference>
<protein>
    <recommendedName>
        <fullName evidence="2">Rab-GAP TBC domain-containing protein</fullName>
    </recommendedName>
</protein>
<dbReference type="Proteomes" id="UP000765509">
    <property type="component" value="Unassembled WGS sequence"/>
</dbReference>
<dbReference type="SMART" id="SM00164">
    <property type="entry name" value="TBC"/>
    <property type="match status" value="1"/>
</dbReference>
<organism evidence="3 4">
    <name type="scientific">Austropuccinia psidii MF-1</name>
    <dbReference type="NCBI Taxonomy" id="1389203"/>
    <lineage>
        <taxon>Eukaryota</taxon>
        <taxon>Fungi</taxon>
        <taxon>Dikarya</taxon>
        <taxon>Basidiomycota</taxon>
        <taxon>Pucciniomycotina</taxon>
        <taxon>Pucciniomycetes</taxon>
        <taxon>Pucciniales</taxon>
        <taxon>Sphaerophragmiaceae</taxon>
        <taxon>Austropuccinia</taxon>
    </lineage>
</organism>
<name>A0A9Q3GJ54_9BASI</name>
<feature type="compositionally biased region" description="Polar residues" evidence="1">
    <location>
        <begin position="232"/>
        <end position="251"/>
    </location>
</feature>
<feature type="compositionally biased region" description="Low complexity" evidence="1">
    <location>
        <begin position="254"/>
        <end position="267"/>
    </location>
</feature>
<feature type="domain" description="Rab-GAP TBC" evidence="2">
    <location>
        <begin position="311"/>
        <end position="535"/>
    </location>
</feature>
<dbReference type="InterPro" id="IPR035969">
    <property type="entry name" value="Rab-GAP_TBC_sf"/>
</dbReference>
<dbReference type="Gene3D" id="1.10.8.270">
    <property type="entry name" value="putative rabgap domain of human tbc1 domain family member 14 like domains"/>
    <property type="match status" value="1"/>
</dbReference>
<dbReference type="PANTHER" id="PTHR22957">
    <property type="entry name" value="TBC1 DOMAIN FAMILY MEMBER GTPASE-ACTIVATING PROTEIN"/>
    <property type="match status" value="1"/>
</dbReference>
<evidence type="ECO:0000313" key="4">
    <source>
        <dbReference type="Proteomes" id="UP000765509"/>
    </source>
</evidence>
<dbReference type="Gene3D" id="1.10.10.750">
    <property type="entry name" value="Ypt/Rab-GAP domain of gyp1p, domain 1"/>
    <property type="match status" value="1"/>
</dbReference>
<keyword evidence="4" id="KW-1185">Reference proteome</keyword>
<dbReference type="EMBL" id="AVOT02002040">
    <property type="protein sequence ID" value="MBW0468985.1"/>
    <property type="molecule type" value="Genomic_DNA"/>
</dbReference>
<dbReference type="OrthoDB" id="26371at2759"/>
<dbReference type="FunFam" id="1.10.8.270:FF:000037">
    <property type="entry name" value="TBC1 domain family member 22A"/>
    <property type="match status" value="1"/>
</dbReference>
<evidence type="ECO:0000256" key="1">
    <source>
        <dbReference type="SAM" id="MobiDB-lite"/>
    </source>
</evidence>
<dbReference type="InterPro" id="IPR000195">
    <property type="entry name" value="Rab-GAP-TBC_dom"/>
</dbReference>
<dbReference type="Pfam" id="PF00566">
    <property type="entry name" value="RabGAP-TBC"/>
    <property type="match status" value="1"/>
</dbReference>
<feature type="compositionally biased region" description="Low complexity" evidence="1">
    <location>
        <begin position="1"/>
        <end position="36"/>
    </location>
</feature>
<dbReference type="SUPFAM" id="SSF47923">
    <property type="entry name" value="Ypt/Rab-GAP domain of gyp1p"/>
    <property type="match status" value="2"/>
</dbReference>
<gene>
    <name evidence="3" type="ORF">O181_008700</name>
</gene>
<feature type="compositionally biased region" description="Polar residues" evidence="1">
    <location>
        <begin position="268"/>
        <end position="280"/>
    </location>
</feature>
<evidence type="ECO:0000313" key="3">
    <source>
        <dbReference type="EMBL" id="MBW0468985.1"/>
    </source>
</evidence>
<proteinExistence type="predicted"/>
<dbReference type="GO" id="GO:0005096">
    <property type="term" value="F:GTPase activator activity"/>
    <property type="evidence" value="ECO:0007669"/>
    <property type="project" value="TreeGrafter"/>
</dbReference>
<comment type="caution">
    <text evidence="3">The sequence shown here is derived from an EMBL/GenBank/DDBJ whole genome shotgun (WGS) entry which is preliminary data.</text>
</comment>
<feature type="compositionally biased region" description="Low complexity" evidence="1">
    <location>
        <begin position="74"/>
        <end position="96"/>
    </location>
</feature>
<dbReference type="PANTHER" id="PTHR22957:SF26">
    <property type="entry name" value="LD44506P"/>
    <property type="match status" value="1"/>
</dbReference>
<dbReference type="GO" id="GO:0005794">
    <property type="term" value="C:Golgi apparatus"/>
    <property type="evidence" value="ECO:0007669"/>
    <property type="project" value="TreeGrafter"/>
</dbReference>
<feature type="region of interest" description="Disordered" evidence="1">
    <location>
        <begin position="1"/>
        <end position="39"/>
    </location>
</feature>
<sequence>MTSSNNKSQNQSQSQNLNHQSQNLNHQSQNLNPNNPTIDLEDHQVINDIETWNDVSDDESFNQKISKPNHSTIKLKSSSSQLNSIKSNSKSNFSSSSINLNQAIDSNPSYFKTQKFSLKSKSFNHQNQDHQHLKSFQELNQLIPINQNQHQDQSHPIQSSNEDQIQSCKNLNINDQIFDLIRDPAHVITQLKTEQTLLSSSSLITKSSQLTTNSIANTLPWEAVMPTEIINPSTSKTKQYQAPQSSTTDLHNLSPHQSPSTPPISSSTNYQALPNTPSQISKEKKKENKFIECFETNTIDVSALRKLSWSGIPNKLRALVWKILLGYLPLPESQRVPVLSRKRQEYLDAVRLAFLKGPQSLDQSIWHQINIDVARTNPGVSLWQLPATQRSLERILYVWAIRHPASGYVQGINDLVTPFFQVFLTAYIETDPETFDISKLPKEALDAVEADSFWSLSKLLDGIQDNYIFAQPGIQRQVARMKELCERVDAPLHKHLEDEKVEFIQFAFRWINCLLMRELCTKKIIRMWDTYLAEGPASFSEFHLYVCLAFLVRHSEKLRSMDFQSIIIFLQALPTQDWTEKDLELLLSQAFMWHSLFQGATVSACTNKEVRFQFCERCGTYASLVRVRRQ</sequence>
<dbReference type="AlphaFoldDB" id="A0A9Q3GJ54"/>
<feature type="region of interest" description="Disordered" evidence="1">
    <location>
        <begin position="232"/>
        <end position="284"/>
    </location>
</feature>
<evidence type="ECO:0000259" key="2">
    <source>
        <dbReference type="PROSITE" id="PS50086"/>
    </source>
</evidence>
<dbReference type="Gene3D" id="1.10.472.80">
    <property type="entry name" value="Ypt/Rab-GAP domain of gyp1p, domain 3"/>
    <property type="match status" value="1"/>
</dbReference>